<feature type="region of interest" description="Disordered" evidence="1">
    <location>
        <begin position="256"/>
        <end position="276"/>
    </location>
</feature>
<proteinExistence type="predicted"/>
<dbReference type="AlphaFoldDB" id="A0A560CZC2"/>
<feature type="compositionally biased region" description="Polar residues" evidence="1">
    <location>
        <begin position="260"/>
        <end position="270"/>
    </location>
</feature>
<evidence type="ECO:0000313" key="3">
    <source>
        <dbReference type="Proteomes" id="UP000319949"/>
    </source>
</evidence>
<gene>
    <name evidence="2" type="ORF">FBZ96_1168</name>
</gene>
<keyword evidence="3" id="KW-1185">Reference proteome</keyword>
<reference evidence="2 3" key="1">
    <citation type="submission" date="2019-06" db="EMBL/GenBank/DDBJ databases">
        <title>Genomic Encyclopedia of Type Strains, Phase IV (KMG-V): Genome sequencing to study the core and pangenomes of soil and plant-associated prokaryotes.</title>
        <authorList>
            <person name="Whitman W."/>
        </authorList>
    </citation>
    <scope>NUCLEOTIDE SEQUENCE [LARGE SCALE GENOMIC DNA]</scope>
    <source>
        <strain evidence="2 3">BR 510</strain>
    </source>
</reference>
<evidence type="ECO:0000313" key="2">
    <source>
        <dbReference type="EMBL" id="TWA90202.1"/>
    </source>
</evidence>
<accession>A0A560CZC2</accession>
<evidence type="ECO:0000256" key="1">
    <source>
        <dbReference type="SAM" id="MobiDB-lite"/>
    </source>
</evidence>
<dbReference type="EMBL" id="VITK01000016">
    <property type="protein sequence ID" value="TWA90202.1"/>
    <property type="molecule type" value="Genomic_DNA"/>
</dbReference>
<dbReference type="Proteomes" id="UP000319949">
    <property type="component" value="Unassembled WGS sequence"/>
</dbReference>
<name>A0A560CZC2_9BRAD</name>
<protein>
    <submittedName>
        <fullName evidence="2">Uncharacterized protein</fullName>
    </submittedName>
</protein>
<organism evidence="2 3">
    <name type="scientific">Bradyrhizobium stylosanthis</name>
    <dbReference type="NCBI Taxonomy" id="1803665"/>
    <lineage>
        <taxon>Bacteria</taxon>
        <taxon>Pseudomonadati</taxon>
        <taxon>Pseudomonadota</taxon>
        <taxon>Alphaproteobacteria</taxon>
        <taxon>Hyphomicrobiales</taxon>
        <taxon>Nitrobacteraceae</taxon>
        <taxon>Bradyrhizobium</taxon>
    </lineage>
</organism>
<sequence length="276" mass="30905">MLQPGVVAETGRWVDRGPSNVLERHPWCYHDEKVCWLGYGRTAAFTEPIACPGDILQRPTENGMASTALVSHIVVRKCAWYLPPCRQGQIVAGRGIQLTKRHLDSLQSRIVDGASRDVAEELNDGYRFVSIVILRSPAFHARSCRVGFSHCHRCRYIPRRFCFHAVSGAAEMLPLLSNYRIGRDASRISIFLTLTVVRLGSAVEGIFAVVSRNYSNVPSADGRRNHLERAAVVFQCPSVQPLGQWTWRTQQRSSRADLQCSGSQSRQKGISRSESR</sequence>
<comment type="caution">
    <text evidence="2">The sequence shown here is derived from an EMBL/GenBank/DDBJ whole genome shotgun (WGS) entry which is preliminary data.</text>
</comment>